<reference evidence="4 5" key="1">
    <citation type="submission" date="2019-09" db="EMBL/GenBank/DDBJ databases">
        <title>Distinct polysaccharide growth profiles of human intestinal Prevotella copri isolates.</title>
        <authorList>
            <person name="Fehlner-Peach H."/>
            <person name="Magnabosco C."/>
            <person name="Raghavan V."/>
            <person name="Scher J.U."/>
            <person name="Tett A."/>
            <person name="Cox L.M."/>
            <person name="Gottsegen C."/>
            <person name="Watters A."/>
            <person name="Wiltshire- Gordon J.D."/>
            <person name="Segata N."/>
            <person name="Bonneau R."/>
            <person name="Littman D.R."/>
        </authorList>
    </citation>
    <scope>NUCLEOTIDE SEQUENCE [LARGE SCALE GENOMIC DNA]</scope>
    <source>
        <strain evidence="4">iA624</strain>
        <strain evidence="5">iAQ1179</strain>
    </source>
</reference>
<comment type="caution">
    <text evidence="3">The sequence shown here is derived from an EMBL/GenBank/DDBJ whole genome shotgun (WGS) entry which is preliminary data.</text>
</comment>
<accession>A0AA90VDX8</accession>
<feature type="transmembrane region" description="Helical" evidence="1">
    <location>
        <begin position="21"/>
        <end position="43"/>
    </location>
</feature>
<keyword evidence="1" id="KW-1133">Transmembrane helix</keyword>
<organism evidence="3 4">
    <name type="scientific">Segatella copri</name>
    <dbReference type="NCBI Taxonomy" id="165179"/>
    <lineage>
        <taxon>Bacteria</taxon>
        <taxon>Pseudomonadati</taxon>
        <taxon>Bacteroidota</taxon>
        <taxon>Bacteroidia</taxon>
        <taxon>Bacteroidales</taxon>
        <taxon>Prevotellaceae</taxon>
        <taxon>Segatella</taxon>
    </lineage>
</organism>
<sequence>MVSNAVKEVSEQDRRKLLAGFLYDMAKLMFGSVVVGGLSPLFNGGSIETFNIVCLIFGTLGGILLAYSANSLLKIKDIK</sequence>
<evidence type="ECO:0000313" key="2">
    <source>
        <dbReference type="EMBL" id="MQN12278.1"/>
    </source>
</evidence>
<gene>
    <name evidence="3" type="ORF">F7D57_04550</name>
    <name evidence="2" type="ORF">F7D95_05465</name>
</gene>
<dbReference type="EMBL" id="VZBP01000055">
    <property type="protein sequence ID" value="MQO09001.1"/>
    <property type="molecule type" value="Genomic_DNA"/>
</dbReference>
<evidence type="ECO:0000313" key="4">
    <source>
        <dbReference type="Proteomes" id="UP000405805"/>
    </source>
</evidence>
<dbReference type="RefSeq" id="WP_153096502.1">
    <property type="nucleotide sequence ID" value="NZ_VZBP01000055.1"/>
</dbReference>
<dbReference type="EMBL" id="VZCW01000138">
    <property type="protein sequence ID" value="MQN12278.1"/>
    <property type="molecule type" value="Genomic_DNA"/>
</dbReference>
<dbReference type="Proteomes" id="UP000405805">
    <property type="component" value="Unassembled WGS sequence"/>
</dbReference>
<feature type="transmembrane region" description="Helical" evidence="1">
    <location>
        <begin position="49"/>
        <end position="69"/>
    </location>
</feature>
<name>A0AA90VDX8_9BACT</name>
<evidence type="ECO:0000256" key="1">
    <source>
        <dbReference type="SAM" id="Phobius"/>
    </source>
</evidence>
<protein>
    <submittedName>
        <fullName evidence="3">Uncharacterized protein</fullName>
    </submittedName>
</protein>
<keyword evidence="1" id="KW-0812">Transmembrane</keyword>
<dbReference type="AlphaFoldDB" id="A0AA90VDX8"/>
<dbReference type="Proteomes" id="UP000442105">
    <property type="component" value="Unassembled WGS sequence"/>
</dbReference>
<evidence type="ECO:0000313" key="5">
    <source>
        <dbReference type="Proteomes" id="UP000442105"/>
    </source>
</evidence>
<keyword evidence="1" id="KW-0472">Membrane</keyword>
<proteinExistence type="predicted"/>
<evidence type="ECO:0000313" key="3">
    <source>
        <dbReference type="EMBL" id="MQO09001.1"/>
    </source>
</evidence>
<reference evidence="3" key="2">
    <citation type="submission" date="2022-12" db="EMBL/GenBank/DDBJ databases">
        <title>Distinct polysaccharide growth profiles of human intestinal Prevotella copri isolates.</title>
        <authorList>
            <person name="Fehlner-Peach H."/>
            <person name="Magnabosco C."/>
            <person name="Raghavan V."/>
            <person name="Scher J.U."/>
            <person name="Tett A."/>
            <person name="Cox L.M."/>
            <person name="Gottsegen C."/>
            <person name="Watters A."/>
            <person name="Wiltshire- Gordon J.D."/>
            <person name="Segata N."/>
            <person name="Bonneau R."/>
            <person name="Littman D.R."/>
        </authorList>
    </citation>
    <scope>NUCLEOTIDE SEQUENCE</scope>
    <source>
        <strain evidence="3">IA624</strain>
        <strain evidence="2">IAQ1179</strain>
    </source>
</reference>